<evidence type="ECO:0000259" key="13">
    <source>
        <dbReference type="PROSITE" id="PS50885"/>
    </source>
</evidence>
<dbReference type="SMART" id="SM00304">
    <property type="entry name" value="HAMP"/>
    <property type="match status" value="1"/>
</dbReference>
<dbReference type="EMBL" id="JPVQ01000046">
    <property type="protein sequence ID" value="KGR89441.1"/>
    <property type="molecule type" value="Genomic_DNA"/>
</dbReference>
<evidence type="ECO:0000256" key="2">
    <source>
        <dbReference type="ARBA" id="ARBA00022475"/>
    </source>
</evidence>
<dbReference type="AlphaFoldDB" id="A0A0A3IXL0"/>
<dbReference type="SUPFAM" id="SSF103190">
    <property type="entry name" value="Sensory domain-like"/>
    <property type="match status" value="1"/>
</dbReference>
<proteinExistence type="inferred from homology"/>
<organism evidence="14 15">
    <name type="scientific">Ureibacillus massiliensis 4400831 = CIP 108448 = CCUG 49529</name>
    <dbReference type="NCBI Taxonomy" id="1211035"/>
    <lineage>
        <taxon>Bacteria</taxon>
        <taxon>Bacillati</taxon>
        <taxon>Bacillota</taxon>
        <taxon>Bacilli</taxon>
        <taxon>Bacillales</taxon>
        <taxon>Caryophanaceae</taxon>
        <taxon>Ureibacillus</taxon>
    </lineage>
</organism>
<keyword evidence="5 11" id="KW-0812">Transmembrane</keyword>
<keyword evidence="15" id="KW-1185">Reference proteome</keyword>
<dbReference type="GO" id="GO:0007165">
    <property type="term" value="P:signal transduction"/>
    <property type="evidence" value="ECO:0007669"/>
    <property type="project" value="UniProtKB-KW"/>
</dbReference>
<dbReference type="GO" id="GO:0005886">
    <property type="term" value="C:plasma membrane"/>
    <property type="evidence" value="ECO:0007669"/>
    <property type="project" value="UniProtKB-SubCell"/>
</dbReference>
<dbReference type="GO" id="GO:0006935">
    <property type="term" value="P:chemotaxis"/>
    <property type="evidence" value="ECO:0007669"/>
    <property type="project" value="UniProtKB-KW"/>
</dbReference>
<keyword evidence="2" id="KW-1003">Cell membrane</keyword>
<accession>A0A0A3IXL0</accession>
<dbReference type="PANTHER" id="PTHR32089">
    <property type="entry name" value="METHYL-ACCEPTING CHEMOTAXIS PROTEIN MCPB"/>
    <property type="match status" value="1"/>
</dbReference>
<evidence type="ECO:0000256" key="1">
    <source>
        <dbReference type="ARBA" id="ARBA00004651"/>
    </source>
</evidence>
<evidence type="ECO:0000256" key="5">
    <source>
        <dbReference type="ARBA" id="ARBA00022692"/>
    </source>
</evidence>
<dbReference type="Pfam" id="PF00015">
    <property type="entry name" value="MCPsignal"/>
    <property type="match status" value="1"/>
</dbReference>
<feature type="transmembrane region" description="Helical" evidence="11">
    <location>
        <begin position="284"/>
        <end position="305"/>
    </location>
</feature>
<evidence type="ECO:0000256" key="6">
    <source>
        <dbReference type="ARBA" id="ARBA00022989"/>
    </source>
</evidence>
<keyword evidence="7 11" id="KW-0472">Membrane</keyword>
<dbReference type="Pfam" id="PF02743">
    <property type="entry name" value="dCache_1"/>
    <property type="match status" value="1"/>
</dbReference>
<comment type="caution">
    <text evidence="14">The sequence shown here is derived from an EMBL/GenBank/DDBJ whole genome shotgun (WGS) entry which is preliminary data.</text>
</comment>
<feature type="domain" description="HAMP" evidence="13">
    <location>
        <begin position="306"/>
        <end position="358"/>
    </location>
</feature>
<keyword evidence="4" id="KW-0145">Chemotaxis</keyword>
<dbReference type="Gene3D" id="3.30.450.20">
    <property type="entry name" value="PAS domain"/>
    <property type="match status" value="2"/>
</dbReference>
<sequence length="664" mass="72750">MKLSIRWRIISIILIIIILGLGSLSFISSMTIASKTEESVINQSKMLVNELSNSITNFLTGYENSINLMSTSQNTLDFANDSNTYNDEADQKYRQELTNFMSTFEEASSIYFSTGEYTIIEPHFDGINELDIKTRPWYIDSIKNPNGVIWSSPYVDAATGEFAITGSKAVKNGDRIIGVIGVDLLLSGLTNMVSTVDLGYEGYPIIIDSTGTAVVHPTNFGENLIDNPYISTLLSTKNELDHLYEVVDDKESVIVYTKVPELDWSIAAVYQTENLQGMAKNIQIIIIIIAMIIVFITFIVLYFFISKTLKPLNTLGALMGQVSEGDLSVHINVKSKDEIGTLAEHFNQMVSNMKNIIRVVTDSSNHVEERSHHLSSMSEETSASSIEVSKAVNQIAIGATTSSENADAVTEASAKLGEKINEITNQTNALHDITMEANNLNDVGRNKMTELFSSFGHSQNDLKLMAKAVETLNQKVTDIGSVMDTISQISSQTNLLALNASIEAARAGEHGKGFAVVAEEVRKLAEQSAAATEKVKTTIHLLQDESIQVVTQMKEMQSTFHTQGTVVKETGSLFGNISALIVNMEENFNILSSEMDGIVKYKDRVVETIKDMSMTAQSTAAACEEVSASSDEQLNAIQSVAEASEQLNHLSLELSLVVGKFKID</sequence>
<keyword evidence="8 10" id="KW-0807">Transducer</keyword>
<dbReference type="PANTHER" id="PTHR32089:SF114">
    <property type="entry name" value="METHYL-ACCEPTING CHEMOTAXIS PROTEIN MCPB"/>
    <property type="match status" value="1"/>
</dbReference>
<dbReference type="OrthoDB" id="9760371at2"/>
<comment type="similarity">
    <text evidence="9">Belongs to the methyl-accepting chemotaxis (MCP) protein family.</text>
</comment>
<evidence type="ECO:0000256" key="4">
    <source>
        <dbReference type="ARBA" id="ARBA00022500"/>
    </source>
</evidence>
<dbReference type="Gene3D" id="1.10.287.950">
    <property type="entry name" value="Methyl-accepting chemotaxis protein"/>
    <property type="match status" value="1"/>
</dbReference>
<dbReference type="Pfam" id="PF00672">
    <property type="entry name" value="HAMP"/>
    <property type="match status" value="1"/>
</dbReference>
<dbReference type="RefSeq" id="WP_036179252.1">
    <property type="nucleotide sequence ID" value="NZ_AVCZ01000046.1"/>
</dbReference>
<evidence type="ECO:0000313" key="15">
    <source>
        <dbReference type="Proteomes" id="UP000030595"/>
    </source>
</evidence>
<dbReference type="InterPro" id="IPR033479">
    <property type="entry name" value="dCache_1"/>
</dbReference>
<dbReference type="PROSITE" id="PS50885">
    <property type="entry name" value="HAMP"/>
    <property type="match status" value="1"/>
</dbReference>
<reference evidence="14 15" key="1">
    <citation type="submission" date="2014-02" db="EMBL/GenBank/DDBJ databases">
        <title>Draft genome sequence of Lysinibacillus massiliensis CCUG 49529.</title>
        <authorList>
            <person name="Zhang F."/>
            <person name="Wang G."/>
            <person name="Zhang L."/>
        </authorList>
    </citation>
    <scope>NUCLEOTIDE SEQUENCE [LARGE SCALE GENOMIC DNA]</scope>
    <source>
        <strain evidence="14 15">CCUG 49529</strain>
    </source>
</reference>
<evidence type="ECO:0000256" key="8">
    <source>
        <dbReference type="ARBA" id="ARBA00023224"/>
    </source>
</evidence>
<dbReference type="Proteomes" id="UP000030595">
    <property type="component" value="Unassembled WGS sequence"/>
</dbReference>
<dbReference type="eggNOG" id="COG0840">
    <property type="taxonomic scope" value="Bacteria"/>
</dbReference>
<gene>
    <name evidence="14" type="ORF">CD30_16965</name>
</gene>
<keyword evidence="6 11" id="KW-1133">Transmembrane helix</keyword>
<evidence type="ECO:0000313" key="14">
    <source>
        <dbReference type="EMBL" id="KGR89441.1"/>
    </source>
</evidence>
<dbReference type="SMART" id="SM00283">
    <property type="entry name" value="MA"/>
    <property type="match status" value="1"/>
</dbReference>
<evidence type="ECO:0000256" key="11">
    <source>
        <dbReference type="SAM" id="Phobius"/>
    </source>
</evidence>
<keyword evidence="3" id="KW-0488">Methylation</keyword>
<dbReference type="PROSITE" id="PS50111">
    <property type="entry name" value="CHEMOTAXIS_TRANSDUC_2"/>
    <property type="match status" value="1"/>
</dbReference>
<dbReference type="InterPro" id="IPR004089">
    <property type="entry name" value="MCPsignal_dom"/>
</dbReference>
<dbReference type="SUPFAM" id="SSF58104">
    <property type="entry name" value="Methyl-accepting chemotaxis protein (MCP) signaling domain"/>
    <property type="match status" value="1"/>
</dbReference>
<dbReference type="CDD" id="cd12913">
    <property type="entry name" value="PDC1_MCP_like"/>
    <property type="match status" value="1"/>
</dbReference>
<evidence type="ECO:0000259" key="12">
    <source>
        <dbReference type="PROSITE" id="PS50111"/>
    </source>
</evidence>
<evidence type="ECO:0000256" key="3">
    <source>
        <dbReference type="ARBA" id="ARBA00022481"/>
    </source>
</evidence>
<feature type="domain" description="Methyl-accepting transducer" evidence="12">
    <location>
        <begin position="377"/>
        <end position="634"/>
    </location>
</feature>
<dbReference type="InterPro" id="IPR029151">
    <property type="entry name" value="Sensor-like_sf"/>
</dbReference>
<evidence type="ECO:0000256" key="10">
    <source>
        <dbReference type="PROSITE-ProRule" id="PRU00284"/>
    </source>
</evidence>
<protein>
    <submittedName>
        <fullName evidence="14">Chemotaxis protein</fullName>
    </submittedName>
</protein>
<name>A0A0A3IXL0_9BACL</name>
<comment type="subcellular location">
    <subcellularLocation>
        <location evidence="1">Cell membrane</location>
        <topology evidence="1">Multi-pass membrane protein</topology>
    </subcellularLocation>
</comment>
<dbReference type="CDD" id="cd06225">
    <property type="entry name" value="HAMP"/>
    <property type="match status" value="1"/>
</dbReference>
<evidence type="ECO:0000256" key="7">
    <source>
        <dbReference type="ARBA" id="ARBA00023136"/>
    </source>
</evidence>
<dbReference type="CDD" id="cd12912">
    <property type="entry name" value="PDC2_MCP_like"/>
    <property type="match status" value="1"/>
</dbReference>
<dbReference type="InterPro" id="IPR003660">
    <property type="entry name" value="HAMP_dom"/>
</dbReference>
<evidence type="ECO:0000256" key="9">
    <source>
        <dbReference type="ARBA" id="ARBA00029447"/>
    </source>
</evidence>